<dbReference type="EMBL" id="VUJU01003990">
    <property type="protein sequence ID" value="KAF0755900.1"/>
    <property type="molecule type" value="Genomic_DNA"/>
</dbReference>
<name>A0A6G0YHM1_APHCR</name>
<sequence>MKFNQLVVHFYRVIAKSYLDRKGIVNESFSKNLPGVDWAHSFNLGPKEDQKEHHVFLSLVTLDDLDTIVHLMGGLIALHLKTNSKLVFFYHIINNSLGENFPKNSTHLTQTLDVGYFRSLKQAWRNPLYEWKNQNTRLKAIPKVSFPTLVRKAIDAMYNYNGGDSIANDLQAFFKTTAAGAGIIVATFGVNKNEISDEEVEVSNLPILTNEYESEHEVIDDSMPEYQPPSNDIIETGTFILVNAKFGKHGMSIYVYLAVIKNIKDKIITVTGFKSMDTTKQTLNL</sequence>
<proteinExistence type="predicted"/>
<keyword evidence="2" id="KW-1185">Reference proteome</keyword>
<organism evidence="1 2">
    <name type="scientific">Aphis craccivora</name>
    <name type="common">Cowpea aphid</name>
    <dbReference type="NCBI Taxonomy" id="307492"/>
    <lineage>
        <taxon>Eukaryota</taxon>
        <taxon>Metazoa</taxon>
        <taxon>Ecdysozoa</taxon>
        <taxon>Arthropoda</taxon>
        <taxon>Hexapoda</taxon>
        <taxon>Insecta</taxon>
        <taxon>Pterygota</taxon>
        <taxon>Neoptera</taxon>
        <taxon>Paraneoptera</taxon>
        <taxon>Hemiptera</taxon>
        <taxon>Sternorrhyncha</taxon>
        <taxon>Aphidomorpha</taxon>
        <taxon>Aphidoidea</taxon>
        <taxon>Aphididae</taxon>
        <taxon>Aphidini</taxon>
        <taxon>Aphis</taxon>
        <taxon>Aphis</taxon>
    </lineage>
</organism>
<gene>
    <name evidence="1" type="ORF">FWK35_00006361</name>
</gene>
<reference evidence="1 2" key="1">
    <citation type="submission" date="2019-08" db="EMBL/GenBank/DDBJ databases">
        <title>Whole genome of Aphis craccivora.</title>
        <authorList>
            <person name="Voronova N.V."/>
            <person name="Shulinski R.S."/>
            <person name="Bandarenka Y.V."/>
            <person name="Zhorov D.G."/>
            <person name="Warner D."/>
        </authorList>
    </citation>
    <scope>NUCLEOTIDE SEQUENCE [LARGE SCALE GENOMIC DNA]</scope>
    <source>
        <strain evidence="1">180601</strain>
        <tissue evidence="1">Whole Body</tissue>
    </source>
</reference>
<evidence type="ECO:0000313" key="2">
    <source>
        <dbReference type="Proteomes" id="UP000478052"/>
    </source>
</evidence>
<protein>
    <submittedName>
        <fullName evidence="1">HTH psq-type domain-containing protein</fullName>
    </submittedName>
</protein>
<accession>A0A6G0YHM1</accession>
<comment type="caution">
    <text evidence="1">The sequence shown here is derived from an EMBL/GenBank/DDBJ whole genome shotgun (WGS) entry which is preliminary data.</text>
</comment>
<dbReference type="Proteomes" id="UP000478052">
    <property type="component" value="Unassembled WGS sequence"/>
</dbReference>
<dbReference type="AlphaFoldDB" id="A0A6G0YHM1"/>
<evidence type="ECO:0000313" key="1">
    <source>
        <dbReference type="EMBL" id="KAF0755900.1"/>
    </source>
</evidence>